<accession>A0A515CQI6</accession>
<dbReference type="PROSITE" id="PS50109">
    <property type="entry name" value="HIS_KIN"/>
    <property type="match status" value="1"/>
</dbReference>
<dbReference type="PANTHER" id="PTHR45339">
    <property type="entry name" value="HYBRID SIGNAL TRANSDUCTION HISTIDINE KINASE J"/>
    <property type="match status" value="1"/>
</dbReference>
<dbReference type="InterPro" id="IPR001789">
    <property type="entry name" value="Sig_transdc_resp-reg_receiver"/>
</dbReference>
<sequence length="1450" mass="162435">MFFITLKNNLVGLIFWFALTLFTLIMPALHAAELTMEEKEWIRSHPELRVGTYEGGLPPLEDRVKNQLTGFAPDVLNEVTSRLKLTLKVKEYQNRLDMMQALRHGEIDVVMNMSPTFSGAKYLRYSQPYGENDLIIVSARDNRHILDHSDLAKASVAVVTGSPEAELIPDVYPAIRLHEFANQTAALLSVEQGETDAFIGNRYTIRYHIALNKSEAFRTVGNAYLPLQTLRFAFPRENSLLANAFDVAITDIGWREQQALFEKWVAPFPARLPKTERINLSPDQITLLNQLPHLQVSNLESYPPFSFRNQHGEPSGLVEDYFDLIRRQLQLKSERVRVRSLNELMKMIKEGEIDLVPGLPPTAERMQFLAFSQPYARFPLMIATRKETSNIEGIESLGKARVAISEDAEPIPTLLRKNPELTLIHTDTAEQGLQLLADRQVDAYIGNLVVTDRIITEQYPNILKVAAPTGYYAELAVAVTKKYAYVIPLINQALANISTDRKEQIRSAWFPITFHEDLDLMVIIRKILPAILAVGFIMALLIIAYWRLRKETSRRIRAQITLADQLSFQHALLETIPFPVLGKDHRDRYIAVNSAFEKLTGHASAHMLGKTPEECGYIDAIVSLEREPENRAALSAEEGIHRPLRYANAKGEIREGLFWLKPFFSVDGGPGGSVTVLVDVTDIRRSEERALISEALLTDVTESLPVTVFQVCLSVNGDIHFTYVAGAAEATFGLSAETMMADHESFQQRVNAEDRSMLQENLVRMQGTLAPFQNEFRMQVKNNQCWIRVNSGKGKREKNGDVLWGGYFEDITQSRRQERMLLEAKTKAEAAARAKATFLATMSHEIRTPVHGILGWLELLERTRLDDEQNRMLVTVQSSAQHLTQVIDDILDFSKLEAGQVSLENLAMDIRVFLSEMMQTLNLQALKKSLSLHLYLDSRVAQKLLFDPVRLRQILMNFLSNSLKFTHAGDITLRLVLLGEQKGRQFLRFSVIDTGIGIPADMQQQLFQPFQQAEASTTRRFGGTGLGLAISKGLAQQMNGTLTMHSEPGEGSTLSFDVHFDVYTPSAALPELSGTRATLWCDDVVISQNLREMLLALGVTVTCLSGPQTPSLIMTGCDLLFIEETTLTTLAMPSTTRDNMIVLTEKSQPDNSIDPHILDVTPLSWEKVKKICATLLVEQKKQAVNANKPTVENVPDIIQNREHALANGSLILVAEDHPISRELIKHQLQMLGYCFDLVEDGRQALQAIETTRYGLAIVDCHMPYIDGLELSRLVRQKEAATKSARLKIVALTAGVLEEQEDQCIAAGMDAYLTKPIDIKGLKEILTRFITPIMVTATALGATNPNHLFNVDMASLNKRYGSEEKAKVVISMMLGNLEHGLHQLAASRSSTQQALIVRHLALDLGALNCHIMATQATRLETRLNQGKINLTGDLQDFKQAIAQLILQLHML</sequence>
<feature type="modified residue" description="4-aspartylphosphate" evidence="13">
    <location>
        <position position="1259"/>
    </location>
</feature>
<dbReference type="SUPFAM" id="SSF47384">
    <property type="entry name" value="Homodimeric domain of signal transducing histidine kinase"/>
    <property type="match status" value="1"/>
</dbReference>
<dbReference type="InterPro" id="IPR005467">
    <property type="entry name" value="His_kinase_dom"/>
</dbReference>
<dbReference type="CDD" id="cd00082">
    <property type="entry name" value="HisKA"/>
    <property type="match status" value="1"/>
</dbReference>
<keyword evidence="4 13" id="KW-0597">Phosphoprotein</keyword>
<dbReference type="Gene3D" id="1.10.287.130">
    <property type="match status" value="1"/>
</dbReference>
<dbReference type="PANTHER" id="PTHR45339:SF3">
    <property type="entry name" value="HISTIDINE KINASE"/>
    <property type="match status" value="1"/>
</dbReference>
<evidence type="ECO:0000256" key="7">
    <source>
        <dbReference type="ARBA" id="ARBA00022741"/>
    </source>
</evidence>
<dbReference type="GO" id="GO:0016020">
    <property type="term" value="C:membrane"/>
    <property type="evidence" value="ECO:0007669"/>
    <property type="project" value="UniProtKB-SubCell"/>
</dbReference>
<dbReference type="SUPFAM" id="SSF55874">
    <property type="entry name" value="ATPase domain of HSP90 chaperone/DNA topoisomerase II/histidine kinase"/>
    <property type="match status" value="1"/>
</dbReference>
<dbReference type="EC" id="2.7.13.3" evidence="3"/>
<dbReference type="Pfam" id="PF00497">
    <property type="entry name" value="SBP_bac_3"/>
    <property type="match status" value="2"/>
</dbReference>
<dbReference type="SUPFAM" id="SSF53850">
    <property type="entry name" value="Periplasmic binding protein-like II"/>
    <property type="match status" value="2"/>
</dbReference>
<organism evidence="18 19">
    <name type="scientific">Serratia liquefaciens</name>
    <dbReference type="NCBI Taxonomy" id="614"/>
    <lineage>
        <taxon>Bacteria</taxon>
        <taxon>Pseudomonadati</taxon>
        <taxon>Pseudomonadota</taxon>
        <taxon>Gammaproteobacteria</taxon>
        <taxon>Enterobacterales</taxon>
        <taxon>Yersiniaceae</taxon>
        <taxon>Serratia</taxon>
    </lineage>
</organism>
<dbReference type="Pfam" id="PF00512">
    <property type="entry name" value="HisKA"/>
    <property type="match status" value="1"/>
</dbReference>
<keyword evidence="10 14" id="KW-1133">Transmembrane helix</keyword>
<evidence type="ECO:0000256" key="12">
    <source>
        <dbReference type="ARBA" id="ARBA00023136"/>
    </source>
</evidence>
<evidence type="ECO:0000259" key="16">
    <source>
        <dbReference type="PROSITE" id="PS50110"/>
    </source>
</evidence>
<evidence type="ECO:0000259" key="15">
    <source>
        <dbReference type="PROSITE" id="PS50109"/>
    </source>
</evidence>
<evidence type="ECO:0000256" key="8">
    <source>
        <dbReference type="ARBA" id="ARBA00022777"/>
    </source>
</evidence>
<dbReference type="SMART" id="SM00062">
    <property type="entry name" value="PBPb"/>
    <property type="match status" value="2"/>
</dbReference>
<dbReference type="PROSITE" id="PS50110">
    <property type="entry name" value="RESPONSE_REGULATORY"/>
    <property type="match status" value="1"/>
</dbReference>
<evidence type="ECO:0000256" key="9">
    <source>
        <dbReference type="ARBA" id="ARBA00022840"/>
    </source>
</evidence>
<dbReference type="SMART" id="SM00091">
    <property type="entry name" value="PAS"/>
    <property type="match status" value="2"/>
</dbReference>
<dbReference type="InterPro" id="IPR003661">
    <property type="entry name" value="HisK_dim/P_dom"/>
</dbReference>
<dbReference type="CDD" id="cd17546">
    <property type="entry name" value="REC_hyHK_CKI1_RcsC-like"/>
    <property type="match status" value="1"/>
</dbReference>
<dbReference type="SMART" id="SM00448">
    <property type="entry name" value="REC"/>
    <property type="match status" value="1"/>
</dbReference>
<evidence type="ECO:0000259" key="17">
    <source>
        <dbReference type="PROSITE" id="PS50112"/>
    </source>
</evidence>
<evidence type="ECO:0000256" key="5">
    <source>
        <dbReference type="ARBA" id="ARBA00022679"/>
    </source>
</evidence>
<dbReference type="InterPro" id="IPR001638">
    <property type="entry name" value="Solute-binding_3/MltF_N"/>
</dbReference>
<gene>
    <name evidence="18" type="ORF">EGO53_00880</name>
</gene>
<dbReference type="Gene3D" id="3.40.50.2300">
    <property type="match status" value="1"/>
</dbReference>
<dbReference type="PROSITE" id="PS50112">
    <property type="entry name" value="PAS"/>
    <property type="match status" value="1"/>
</dbReference>
<dbReference type="CDD" id="cd16922">
    <property type="entry name" value="HATPase_EvgS-ArcB-TorS-like"/>
    <property type="match status" value="1"/>
</dbReference>
<dbReference type="SUPFAM" id="SSF55785">
    <property type="entry name" value="PYP-like sensor domain (PAS domain)"/>
    <property type="match status" value="2"/>
</dbReference>
<evidence type="ECO:0000256" key="11">
    <source>
        <dbReference type="ARBA" id="ARBA00023012"/>
    </source>
</evidence>
<evidence type="ECO:0000256" key="3">
    <source>
        <dbReference type="ARBA" id="ARBA00012438"/>
    </source>
</evidence>
<dbReference type="EMBL" id="CP033893">
    <property type="protein sequence ID" value="QDL30436.1"/>
    <property type="molecule type" value="Genomic_DNA"/>
</dbReference>
<dbReference type="InterPro" id="IPR013656">
    <property type="entry name" value="PAS_4"/>
</dbReference>
<evidence type="ECO:0000256" key="10">
    <source>
        <dbReference type="ARBA" id="ARBA00022989"/>
    </source>
</evidence>
<dbReference type="InterPro" id="IPR011006">
    <property type="entry name" value="CheY-like_superfamily"/>
</dbReference>
<evidence type="ECO:0000313" key="19">
    <source>
        <dbReference type="Proteomes" id="UP000317572"/>
    </source>
</evidence>
<keyword evidence="6 14" id="KW-0812">Transmembrane</keyword>
<feature type="transmembrane region" description="Helical" evidence="14">
    <location>
        <begin position="527"/>
        <end position="548"/>
    </location>
</feature>
<protein>
    <recommendedName>
        <fullName evidence="3">histidine kinase</fullName>
        <ecNumber evidence="3">2.7.13.3</ecNumber>
    </recommendedName>
</protein>
<dbReference type="Gene3D" id="3.30.450.20">
    <property type="entry name" value="PAS domain"/>
    <property type="match status" value="2"/>
</dbReference>
<keyword evidence="12 14" id="KW-0472">Membrane</keyword>
<name>A0A515CQI6_SERLI</name>
<feature type="domain" description="Histidine kinase" evidence="15">
    <location>
        <begin position="841"/>
        <end position="1062"/>
    </location>
</feature>
<feature type="domain" description="Response regulatory" evidence="16">
    <location>
        <begin position="1210"/>
        <end position="1329"/>
    </location>
</feature>
<dbReference type="Pfam" id="PF08448">
    <property type="entry name" value="PAS_4"/>
    <property type="match status" value="1"/>
</dbReference>
<evidence type="ECO:0000256" key="4">
    <source>
        <dbReference type="ARBA" id="ARBA00022553"/>
    </source>
</evidence>
<keyword evidence="9" id="KW-0067">ATP-binding</keyword>
<comment type="subcellular location">
    <subcellularLocation>
        <location evidence="2">Membrane</location>
    </subcellularLocation>
</comment>
<feature type="domain" description="PAS" evidence="17">
    <location>
        <begin position="572"/>
        <end position="647"/>
    </location>
</feature>
<proteinExistence type="predicted"/>
<dbReference type="Gene3D" id="3.30.565.10">
    <property type="entry name" value="Histidine kinase-like ATPase, C-terminal domain"/>
    <property type="match status" value="1"/>
</dbReference>
<dbReference type="SMART" id="SM00387">
    <property type="entry name" value="HATPase_c"/>
    <property type="match status" value="1"/>
</dbReference>
<evidence type="ECO:0000256" key="14">
    <source>
        <dbReference type="SAM" id="Phobius"/>
    </source>
</evidence>
<dbReference type="InterPro" id="IPR003594">
    <property type="entry name" value="HATPase_dom"/>
</dbReference>
<keyword evidence="7" id="KW-0547">Nucleotide-binding</keyword>
<evidence type="ECO:0000256" key="1">
    <source>
        <dbReference type="ARBA" id="ARBA00000085"/>
    </source>
</evidence>
<reference evidence="18 19" key="1">
    <citation type="submission" date="2018-11" db="EMBL/GenBank/DDBJ databases">
        <title>The first complete genome of Serratia liquefaciens isolated from metalophyte plant revel distinctness adaptive mechanisms in an extreme habitat.</title>
        <authorList>
            <person name="Caneschi W.L."/>
            <person name="Sanchez A.B."/>
            <person name="Felestrino E.B."/>
            <person name="Assis R.A.B."/>
            <person name="Lemes C.G.C."/>
            <person name="Cordeiro I.F."/>
            <person name="Fonseca N.P."/>
            <person name="Villa M."/>
            <person name="Vieira I.T."/>
            <person name="Moraes L.A."/>
            <person name="Kamino L.H.Y."/>
            <person name="do Carmo F."/>
            <person name="Garcia C.M."/>
            <person name="Almeida N.F."/>
            <person name="Silva R.S."/>
            <person name="Ferro J.A."/>
            <person name="Ferro M.I.T."/>
            <person name="Varani A.M."/>
            <person name="Ferreira R.M."/>
            <person name="dos Santos V.L."/>
            <person name="Silva U.C."/>
            <person name="Setubal J.C."/>
            <person name="Moreira L.M."/>
        </authorList>
    </citation>
    <scope>NUCLEOTIDE SEQUENCE [LARGE SCALE GENOMIC DNA]</scope>
    <source>
        <strain evidence="18 19">FG3</strain>
    </source>
</reference>
<dbReference type="Pfam" id="PF02518">
    <property type="entry name" value="HATPase_c"/>
    <property type="match status" value="1"/>
</dbReference>
<dbReference type="FunFam" id="3.30.565.10:FF:000010">
    <property type="entry name" value="Sensor histidine kinase RcsC"/>
    <property type="match status" value="1"/>
</dbReference>
<dbReference type="STRING" id="614.XJ20_03345"/>
<dbReference type="GO" id="GO:0000155">
    <property type="term" value="F:phosphorelay sensor kinase activity"/>
    <property type="evidence" value="ECO:0007669"/>
    <property type="project" value="InterPro"/>
</dbReference>
<dbReference type="Gene3D" id="3.40.190.10">
    <property type="entry name" value="Periplasmic binding protein-like II"/>
    <property type="match status" value="4"/>
</dbReference>
<evidence type="ECO:0000256" key="13">
    <source>
        <dbReference type="PROSITE-ProRule" id="PRU00169"/>
    </source>
</evidence>
<dbReference type="Pfam" id="PF00072">
    <property type="entry name" value="Response_reg"/>
    <property type="match status" value="1"/>
</dbReference>
<dbReference type="PRINTS" id="PR00344">
    <property type="entry name" value="BCTRLSENSOR"/>
</dbReference>
<dbReference type="InterPro" id="IPR000014">
    <property type="entry name" value="PAS"/>
</dbReference>
<keyword evidence="8" id="KW-0418">Kinase</keyword>
<dbReference type="InterPro" id="IPR036890">
    <property type="entry name" value="HATPase_C_sf"/>
</dbReference>
<evidence type="ECO:0000256" key="6">
    <source>
        <dbReference type="ARBA" id="ARBA00022692"/>
    </source>
</evidence>
<dbReference type="Proteomes" id="UP000317572">
    <property type="component" value="Chromosome"/>
</dbReference>
<dbReference type="InterPro" id="IPR035965">
    <property type="entry name" value="PAS-like_dom_sf"/>
</dbReference>
<dbReference type="InterPro" id="IPR036097">
    <property type="entry name" value="HisK_dim/P_sf"/>
</dbReference>
<dbReference type="SUPFAM" id="SSF52172">
    <property type="entry name" value="CheY-like"/>
    <property type="match status" value="1"/>
</dbReference>
<dbReference type="SMART" id="SM00388">
    <property type="entry name" value="HisKA"/>
    <property type="match status" value="1"/>
</dbReference>
<dbReference type="GO" id="GO:0005524">
    <property type="term" value="F:ATP binding"/>
    <property type="evidence" value="ECO:0007669"/>
    <property type="project" value="UniProtKB-KW"/>
</dbReference>
<dbReference type="FunFam" id="1.10.287.130:FF:000004">
    <property type="entry name" value="Ethylene receptor 1"/>
    <property type="match status" value="1"/>
</dbReference>
<evidence type="ECO:0000313" key="18">
    <source>
        <dbReference type="EMBL" id="QDL30436.1"/>
    </source>
</evidence>
<keyword evidence="5" id="KW-0808">Transferase</keyword>
<dbReference type="InterPro" id="IPR004358">
    <property type="entry name" value="Sig_transdc_His_kin-like_C"/>
</dbReference>
<evidence type="ECO:0000256" key="2">
    <source>
        <dbReference type="ARBA" id="ARBA00004370"/>
    </source>
</evidence>
<dbReference type="CDD" id="cd01007">
    <property type="entry name" value="PBP2_BvgS_HisK_like"/>
    <property type="match status" value="2"/>
</dbReference>
<comment type="catalytic activity">
    <reaction evidence="1">
        <text>ATP + protein L-histidine = ADP + protein N-phospho-L-histidine.</text>
        <dbReference type="EC" id="2.7.13.3"/>
    </reaction>
</comment>
<dbReference type="NCBIfam" id="TIGR00229">
    <property type="entry name" value="sensory_box"/>
    <property type="match status" value="1"/>
</dbReference>
<keyword evidence="11" id="KW-0902">Two-component regulatory system</keyword>
<dbReference type="CDD" id="cd00130">
    <property type="entry name" value="PAS"/>
    <property type="match status" value="2"/>
</dbReference>